<feature type="region of interest" description="Disordered" evidence="1">
    <location>
        <begin position="226"/>
        <end position="251"/>
    </location>
</feature>
<proteinExistence type="predicted"/>
<organism evidence="2 3">
    <name type="scientific">Thielaviopsis punctulata</name>
    <dbReference type="NCBI Taxonomy" id="72032"/>
    <lineage>
        <taxon>Eukaryota</taxon>
        <taxon>Fungi</taxon>
        <taxon>Dikarya</taxon>
        <taxon>Ascomycota</taxon>
        <taxon>Pezizomycotina</taxon>
        <taxon>Sordariomycetes</taxon>
        <taxon>Hypocreomycetidae</taxon>
        <taxon>Microascales</taxon>
        <taxon>Ceratocystidaceae</taxon>
        <taxon>Thielaviopsis</taxon>
    </lineage>
</organism>
<reference evidence="2 3" key="1">
    <citation type="submission" date="2015-03" db="EMBL/GenBank/DDBJ databases">
        <authorList>
            <person name="Radwan O."/>
            <person name="Al-Naeli F.A."/>
            <person name="Rendon G.A."/>
            <person name="Fields C."/>
        </authorList>
    </citation>
    <scope>NUCLEOTIDE SEQUENCE [LARGE SCALE GENOMIC DNA]</scope>
    <source>
        <strain evidence="2">CR-DP1</strain>
    </source>
</reference>
<dbReference type="EMBL" id="LAEV01001222">
    <property type="protein sequence ID" value="KKA28633.1"/>
    <property type="molecule type" value="Genomic_DNA"/>
</dbReference>
<feature type="compositionally biased region" description="Low complexity" evidence="1">
    <location>
        <begin position="56"/>
        <end position="65"/>
    </location>
</feature>
<dbReference type="OrthoDB" id="3445164at2759"/>
<evidence type="ECO:0000256" key="1">
    <source>
        <dbReference type="SAM" id="MobiDB-lite"/>
    </source>
</evidence>
<feature type="compositionally biased region" description="Low complexity" evidence="1">
    <location>
        <begin position="126"/>
        <end position="139"/>
    </location>
</feature>
<feature type="compositionally biased region" description="Basic residues" evidence="1">
    <location>
        <begin position="150"/>
        <end position="159"/>
    </location>
</feature>
<feature type="region of interest" description="Disordered" evidence="1">
    <location>
        <begin position="119"/>
        <end position="159"/>
    </location>
</feature>
<sequence>MAQVLVSPSAADSAANVAARALLNGASPRPAPPPALSAPVPSIPRRPMTDEEHAALVKAQRAAKAGVRPPRRSHSASEFDIEQQMPNHPPQPRYLYTPVLAPTQASPISPLTPLTPGLPAVMELASPSTPTTPSTNTSLPPQPPMQVRTARPKPKKPPRRAFSLMEYEPVVHTHRPSNRVSLLDLPTDIHFAIFDFLDPIDSVCFGLSSRVFYPIHRRLHGRVSLASRRNGPNTLDGPNPARPPPRSPGLVDREAIRLDGQVYCRKCGTSRCELHSHLREWMGPDREYCSVSRKFGKKAPAGARESCYKRSPKNPSACGRHTPRMRASAPVSPKLQAVQMA</sequence>
<feature type="region of interest" description="Disordered" evidence="1">
    <location>
        <begin position="306"/>
        <end position="341"/>
    </location>
</feature>
<dbReference type="SUPFAM" id="SSF81383">
    <property type="entry name" value="F-box domain"/>
    <property type="match status" value="1"/>
</dbReference>
<keyword evidence="3" id="KW-1185">Reference proteome</keyword>
<dbReference type="AlphaFoldDB" id="A0A0F4ZFH3"/>
<feature type="compositionally biased region" description="Pro residues" evidence="1">
    <location>
        <begin position="29"/>
        <end position="44"/>
    </location>
</feature>
<dbReference type="InterPro" id="IPR036047">
    <property type="entry name" value="F-box-like_dom_sf"/>
</dbReference>
<feature type="region of interest" description="Disordered" evidence="1">
    <location>
        <begin position="24"/>
        <end position="95"/>
    </location>
</feature>
<evidence type="ECO:0000313" key="3">
    <source>
        <dbReference type="Proteomes" id="UP000033483"/>
    </source>
</evidence>
<gene>
    <name evidence="2" type="ORF">TD95_001886</name>
</gene>
<dbReference type="Proteomes" id="UP000033483">
    <property type="component" value="Unassembled WGS sequence"/>
</dbReference>
<evidence type="ECO:0000313" key="2">
    <source>
        <dbReference type="EMBL" id="KKA28633.1"/>
    </source>
</evidence>
<name>A0A0F4ZFH3_9PEZI</name>
<comment type="caution">
    <text evidence="2">The sequence shown here is derived from an EMBL/GenBank/DDBJ whole genome shotgun (WGS) entry which is preliminary data.</text>
</comment>
<evidence type="ECO:0008006" key="4">
    <source>
        <dbReference type="Google" id="ProtNLM"/>
    </source>
</evidence>
<accession>A0A0F4ZFH3</accession>
<protein>
    <recommendedName>
        <fullName evidence="4">F-box domain-containing protein</fullName>
    </recommendedName>
</protein>